<evidence type="ECO:0000259" key="2">
    <source>
        <dbReference type="Pfam" id="PF22888"/>
    </source>
</evidence>
<evidence type="ECO:0000256" key="1">
    <source>
        <dbReference type="SAM" id="SignalP"/>
    </source>
</evidence>
<keyword evidence="3" id="KW-0255">Endonuclease</keyword>
<dbReference type="InterPro" id="IPR058094">
    <property type="entry name" value="Ig-like_OmpL47-like"/>
</dbReference>
<dbReference type="RefSeq" id="WP_201631708.1">
    <property type="nucleotide sequence ID" value="NZ_JAEQNB010000001.1"/>
</dbReference>
<dbReference type="EMBL" id="JAEQNB010000001">
    <property type="protein sequence ID" value="MBL0386009.1"/>
    <property type="molecule type" value="Genomic_DNA"/>
</dbReference>
<dbReference type="PANTHER" id="PTHR12969">
    <property type="entry name" value="NGD5/OSM-6/IFT52"/>
    <property type="match status" value="1"/>
</dbReference>
<organism evidence="3 4">
    <name type="scientific">Tumebacillus amylolyticus</name>
    <dbReference type="NCBI Taxonomy" id="2801339"/>
    <lineage>
        <taxon>Bacteria</taxon>
        <taxon>Bacillati</taxon>
        <taxon>Bacillota</taxon>
        <taxon>Bacilli</taxon>
        <taxon>Bacillales</taxon>
        <taxon>Alicyclobacillaceae</taxon>
        <taxon>Tumebacillus</taxon>
    </lineage>
</organism>
<dbReference type="Pfam" id="PF22888">
    <property type="entry name" value="FIMAH"/>
    <property type="match status" value="1"/>
</dbReference>
<name>A0ABS1J6X4_9BACL</name>
<dbReference type="CDD" id="cd04486">
    <property type="entry name" value="YhcR_OBF_like"/>
    <property type="match status" value="1"/>
</dbReference>
<keyword evidence="3" id="KW-0540">Nuclease</keyword>
<dbReference type="NCBIfam" id="NF047446">
    <property type="entry name" value="barrel_OmpL47"/>
    <property type="match status" value="2"/>
</dbReference>
<feature type="domain" description="FIMAH" evidence="2">
    <location>
        <begin position="991"/>
        <end position="1070"/>
    </location>
</feature>
<dbReference type="InterPro" id="IPR029062">
    <property type="entry name" value="Class_I_gatase-like"/>
</dbReference>
<reference evidence="3 4" key="1">
    <citation type="submission" date="2021-01" db="EMBL/GenBank/DDBJ databases">
        <title>Tumebacillus sp. strain ITR2 16S ribosomal RNA gene Genome sequencing and assembly.</title>
        <authorList>
            <person name="Kang M."/>
        </authorList>
    </citation>
    <scope>NUCLEOTIDE SEQUENCE [LARGE SCALE GENOMIC DNA]</scope>
    <source>
        <strain evidence="3 4">ITR2</strain>
    </source>
</reference>
<feature type="chain" id="PRO_5045442134" evidence="1">
    <location>
        <begin position="33"/>
        <end position="1075"/>
    </location>
</feature>
<dbReference type="Gene3D" id="3.40.50.880">
    <property type="match status" value="1"/>
</dbReference>
<dbReference type="InterPro" id="IPR039975">
    <property type="entry name" value="IFT52"/>
</dbReference>
<comment type="caution">
    <text evidence="3">The sequence shown here is derived from an EMBL/GenBank/DDBJ whole genome shotgun (WGS) entry which is preliminary data.</text>
</comment>
<keyword evidence="1" id="KW-0732">Signal</keyword>
<evidence type="ECO:0000313" key="4">
    <source>
        <dbReference type="Proteomes" id="UP000602284"/>
    </source>
</evidence>
<dbReference type="SUPFAM" id="SSF52317">
    <property type="entry name" value="Class I glutamine amidotransferase-like"/>
    <property type="match status" value="1"/>
</dbReference>
<protein>
    <submittedName>
        <fullName evidence="3">Endonuclease</fullName>
    </submittedName>
</protein>
<accession>A0ABS1J6X4</accession>
<dbReference type="Proteomes" id="UP000602284">
    <property type="component" value="Unassembled WGS sequence"/>
</dbReference>
<keyword evidence="3" id="KW-0378">Hydrolase</keyword>
<dbReference type="GO" id="GO:0004519">
    <property type="term" value="F:endonuclease activity"/>
    <property type="evidence" value="ECO:0007669"/>
    <property type="project" value="UniProtKB-KW"/>
</dbReference>
<gene>
    <name evidence="3" type="ORF">JJB07_05025</name>
</gene>
<evidence type="ECO:0000313" key="3">
    <source>
        <dbReference type="EMBL" id="MBL0386009.1"/>
    </source>
</evidence>
<dbReference type="InterPro" id="IPR054470">
    <property type="entry name" value="FIMAH_dom"/>
</dbReference>
<dbReference type="PANTHER" id="PTHR12969:SF7">
    <property type="entry name" value="INTRAFLAGELLAR TRANSPORT PROTEIN 52 HOMOLOG"/>
    <property type="match status" value="1"/>
</dbReference>
<keyword evidence="4" id="KW-1185">Reference proteome</keyword>
<feature type="signal peptide" evidence="1">
    <location>
        <begin position="1"/>
        <end position="32"/>
    </location>
</feature>
<proteinExistence type="predicted"/>
<sequence>MLFKKRSLHTLLAVTLALPVPAMLFGAQAAYAENANDPAPVIAAKVVNENAGKKVLFDNSHGETSGAADWVIDGGFSDFGNALANAGFYVKELRKTTPITLADLQPYDVFVVAEAQFPFKPAEQQALLDYVNQGGSVFFVADHYNADRNKNRWDGSEVFNGYRRGAWSNPAKGMGVEEAASAAMQGVQSSDWLAQNFGVRFRYNALGDINATNIVAPDQAFGITTGVSAVAMHAGSTIAITDPTKAKGLVYLPKTNESWASAVDQGVYNGGGVAEGAFSAISKVGLGKAAFIGDSSPIEDASPKYLREENGKTKTTYDGWKEVDDAKYFTNLVNWLAKKESYTALNQVPGLQLDQPTQLLAMENPVTSTEPQAEPWAAPDAGYKWWDSSTYKPGSYGTTSVVNPPAGNPAYSTVHQAVLPNAQDFQVRVVADNLTPFATLSNFNLGIYLTGGTQIGQVQNADGTWPTAYGYSSSFSLTADSLGHATKDLTVRVKSGSTGAANLRFRQGSNALKTEAVTLGNVPAEPLPKDKPPVPATVSISAARAGGANQLVTVEGIVTTAPGAFGGQAFYMQDATGGVYVFQNTAGFQVGDKISISATTSLYNTELELSDPINIEKIGTADVPAPVVVPALNDQNQGQLVTLQAVTIKNIITAAPTGSFEFDAVNANGSTHVRVDARTGLTLSAFPFKEGQVVTLNGISAIFKGVYQLKPRGLSDFAIVDTTAPVTSMTVNATPKQSGWYNQDVEATLTATDDSGVDHIEYALTPDAWQTYTGPISFTTEGKNFFQVRAVDVYGNVEAPQDLVIDVDKTAPTVDAQADKAANENGWYNEDLKINMQAADGQSQIDRTEYRVNGGEWQVVNGNAYTLSVGDEGTTTVDVRSVDFAENVSDVKSVIVQIDRSAPTISLTQDGAAIHDVLADGKFSFNLNATDAVSGVKVQTLTLDDQGINSGVEFDASTLAIGVHTVRATAVDAAGNTTGVSYTFLISTDLNTVQNLLKKLAVNGEVKNGGIQQSLTAKLNTVQFFVAKGKPDQAAKQLQDLQGTLTNYANNGNVSKHAADLLNANLNYLLTHEIK</sequence>